<sequence>MTKRAFDLAALLSNAKLAQPHVAHVPAGLTEATAFIPKPAAVSAILGLGADHLPALIGKDGTIVRVPFAAPGGQTLPLDAAIARASRVAQAGTVIIVRGEPDSANATGRTGEIIVQRIPGAFDVIEPAGFSAVADDTDVAVSPAPISSAAIDFSGVASRAVRIEVPRSMQRNVDRELLGAELLTAVVLGVARAADAILLEALAGAALADFSLAAAATAGVRFDELRALIGTTGTGATVDAGGSLRAAGIPAELTADAAGSFIGAFDRAAVAIHADMPLHVERRDAAGNLAVTCFLTAQALLPAPGFFWAVGA</sequence>
<dbReference type="RefSeq" id="WP_336808712.1">
    <property type="nucleotide sequence ID" value="NZ_JBBBNY010000014.1"/>
</dbReference>
<accession>A0ABU8JFD0</accession>
<gene>
    <name evidence="1" type="ORF">WAT24_15000</name>
</gene>
<dbReference type="EMBL" id="JBBBNY010000014">
    <property type="protein sequence ID" value="MEI7038070.1"/>
    <property type="molecule type" value="Genomic_DNA"/>
</dbReference>
<evidence type="ECO:0008006" key="3">
    <source>
        <dbReference type="Google" id="ProtNLM"/>
    </source>
</evidence>
<evidence type="ECO:0000313" key="2">
    <source>
        <dbReference type="Proteomes" id="UP001381174"/>
    </source>
</evidence>
<evidence type="ECO:0000313" key="1">
    <source>
        <dbReference type="EMBL" id="MEI7038070.1"/>
    </source>
</evidence>
<protein>
    <recommendedName>
        <fullName evidence="3">Phage major capsid protein</fullName>
    </recommendedName>
</protein>
<name>A0ABU8JFD0_9GAMM</name>
<keyword evidence="2" id="KW-1185">Reference proteome</keyword>
<proteinExistence type="predicted"/>
<reference evidence="1 2" key="1">
    <citation type="journal article" date="2014" name="Int. J. Syst. Evol. Microbiol.">
        <title>Fulvimonas yonginensis sp. nov., isolated from greenhouse soil, and emended description of the genus Fulvimonas.</title>
        <authorList>
            <person name="Ahn J.H."/>
            <person name="Kim S.J."/>
            <person name="Weon H.Y."/>
            <person name="Hong S.B."/>
            <person name="Seok S.J."/>
            <person name="Kwon S.W."/>
        </authorList>
    </citation>
    <scope>NUCLEOTIDE SEQUENCE [LARGE SCALE GENOMIC DNA]</scope>
    <source>
        <strain evidence="1 2">KACC 16952</strain>
    </source>
</reference>
<dbReference type="Proteomes" id="UP001381174">
    <property type="component" value="Unassembled WGS sequence"/>
</dbReference>
<comment type="caution">
    <text evidence="1">The sequence shown here is derived from an EMBL/GenBank/DDBJ whole genome shotgun (WGS) entry which is preliminary data.</text>
</comment>
<organism evidence="1 2">
    <name type="scientific">Fulvimonas yonginensis</name>
    <dbReference type="NCBI Taxonomy" id="1495200"/>
    <lineage>
        <taxon>Bacteria</taxon>
        <taxon>Pseudomonadati</taxon>
        <taxon>Pseudomonadota</taxon>
        <taxon>Gammaproteobacteria</taxon>
        <taxon>Lysobacterales</taxon>
        <taxon>Rhodanobacteraceae</taxon>
        <taxon>Fulvimonas</taxon>
    </lineage>
</organism>